<evidence type="ECO:0000256" key="2">
    <source>
        <dbReference type="ARBA" id="ARBA00004589"/>
    </source>
</evidence>
<keyword evidence="10" id="KW-0449">Lipoprotein</keyword>
<evidence type="ECO:0000256" key="15">
    <source>
        <dbReference type="PIRSR" id="PIRSR037299-1"/>
    </source>
</evidence>
<evidence type="ECO:0000256" key="7">
    <source>
        <dbReference type="ARBA" id="ARBA00022801"/>
    </source>
</evidence>
<reference evidence="19 20" key="1">
    <citation type="journal article" date="2023" name="Elife">
        <title>Identification of key yeast species and microbe-microbe interactions impacting larval growth of Drosophila in the wild.</title>
        <authorList>
            <person name="Mure A."/>
            <person name="Sugiura Y."/>
            <person name="Maeda R."/>
            <person name="Honda K."/>
            <person name="Sakurai N."/>
            <person name="Takahashi Y."/>
            <person name="Watada M."/>
            <person name="Katoh T."/>
            <person name="Gotoh A."/>
            <person name="Gotoh Y."/>
            <person name="Taniguchi I."/>
            <person name="Nakamura K."/>
            <person name="Hayashi T."/>
            <person name="Katayama T."/>
            <person name="Uemura T."/>
            <person name="Hattori Y."/>
        </authorList>
    </citation>
    <scope>NUCLEOTIDE SEQUENCE [LARGE SCALE GENOMIC DNA]</scope>
    <source>
        <strain evidence="19 20">SB-73</strain>
    </source>
</reference>
<keyword evidence="11" id="KW-0326">Glycosidase</keyword>
<evidence type="ECO:0000313" key="20">
    <source>
        <dbReference type="Proteomes" id="UP001362899"/>
    </source>
</evidence>
<dbReference type="PANTHER" id="PTHR10963">
    <property type="entry name" value="GLYCOSYL HYDROLASE-RELATED"/>
    <property type="match status" value="1"/>
</dbReference>
<name>A0AAV5RER1_STABA</name>
<keyword evidence="8 14" id="KW-0472">Membrane</keyword>
<comment type="subcellular location">
    <subcellularLocation>
        <location evidence="2">Membrane</location>
        <topology evidence="2">Lipid-anchor</topology>
        <topology evidence="2">GPI-anchor</topology>
    </subcellularLocation>
</comment>
<gene>
    <name evidence="19" type="ORF">DASB73_010290</name>
</gene>
<dbReference type="GO" id="GO:0098552">
    <property type="term" value="C:side of membrane"/>
    <property type="evidence" value="ECO:0007669"/>
    <property type="project" value="UniProtKB-KW"/>
</dbReference>
<keyword evidence="4" id="KW-0328">Glycosyltransferase</keyword>
<feature type="signal peptide" evidence="17">
    <location>
        <begin position="1"/>
        <end position="18"/>
    </location>
</feature>
<evidence type="ECO:0000256" key="12">
    <source>
        <dbReference type="ARBA" id="ARBA00023316"/>
    </source>
</evidence>
<dbReference type="PROSITE" id="PS51762">
    <property type="entry name" value="GH16_2"/>
    <property type="match status" value="1"/>
</dbReference>
<dbReference type="Gene3D" id="2.60.120.200">
    <property type="match status" value="1"/>
</dbReference>
<dbReference type="PANTHER" id="PTHR10963:SF22">
    <property type="entry name" value="GLYCOSIDASE CRH2-RELATED"/>
    <property type="match status" value="1"/>
</dbReference>
<evidence type="ECO:0000259" key="18">
    <source>
        <dbReference type="PROSITE" id="PS51762"/>
    </source>
</evidence>
<dbReference type="Pfam" id="PF00722">
    <property type="entry name" value="Glyco_hydro_16"/>
    <property type="match status" value="1"/>
</dbReference>
<evidence type="ECO:0000256" key="3">
    <source>
        <dbReference type="ARBA" id="ARBA00022622"/>
    </source>
</evidence>
<dbReference type="InterPro" id="IPR000757">
    <property type="entry name" value="Beta-glucanase-like"/>
</dbReference>
<dbReference type="AlphaFoldDB" id="A0AAV5RER1"/>
<dbReference type="GO" id="GO:0031505">
    <property type="term" value="P:fungal-type cell wall organization"/>
    <property type="evidence" value="ECO:0007669"/>
    <property type="project" value="UniProtKB-ARBA"/>
</dbReference>
<comment type="catalytic activity">
    <reaction evidence="1">
        <text>Random endo-hydrolysis of N-acetyl-beta-D-glucosaminide (1-&gt;4)-beta-linkages in chitin and chitodextrins.</text>
        <dbReference type="EC" id="3.2.1.14"/>
    </reaction>
</comment>
<dbReference type="EMBL" id="BTGC01000003">
    <property type="protein sequence ID" value="GMM50071.1"/>
    <property type="molecule type" value="Genomic_DNA"/>
</dbReference>
<keyword evidence="9" id="KW-0325">Glycoprotein</keyword>
<dbReference type="SUPFAM" id="SSF49899">
    <property type="entry name" value="Concanavalin A-like lectins/glucanases"/>
    <property type="match status" value="1"/>
</dbReference>
<evidence type="ECO:0000256" key="4">
    <source>
        <dbReference type="ARBA" id="ARBA00022676"/>
    </source>
</evidence>
<evidence type="ECO:0000256" key="13">
    <source>
        <dbReference type="ARBA" id="ARBA00038074"/>
    </source>
</evidence>
<dbReference type="InterPro" id="IPR017168">
    <property type="entry name" value="CHR-like"/>
</dbReference>
<dbReference type="GO" id="GO:0008843">
    <property type="term" value="F:endochitinase activity"/>
    <property type="evidence" value="ECO:0007669"/>
    <property type="project" value="UniProtKB-EC"/>
</dbReference>
<evidence type="ECO:0000256" key="17">
    <source>
        <dbReference type="SAM" id="SignalP"/>
    </source>
</evidence>
<proteinExistence type="inferred from homology"/>
<sequence>MLFNLPLSVLAALKVASADSIPSCGDGLSLCPEEYPCCSTDGTCGNGYVCLGGCDPRYSYEPGACVPMPKFADNYNYTFSSNDDGVVQYADYLGDAEKSPWSYFGNITYVDNKLRTQMFSDSQSTTVSSSYYLWYGKVTIRMKTAGTTGVVSDFILLSGVKDEIDYEFVGYNLTSAQTNYYWQGILDYHNMIGATVSSATNSDYHDYTIDWQEDKINWIIDGTTVRTLNKEDTKNSTTGEYMFPQTPSRIQFGLWPGGDSSAEGTAEWAGGKINWDDMGDTGYFYVEVDSISVETYDTPSGANVTGSKSYVYTGKNGLEDSVALTDDDYVLGSTDGTGLKLNGSLTNYNTTTSSNSSSSAAPSTSFVSSFVSSVYTSSAVPSSNSTVFSSSAAPSSTHESSHAANSTHASSSVVASSTHATNSSTTRTTSSETNTHHVSTTRTVSSSASASATESSSTSINTKNNAIKTAIPLVALALPLLI</sequence>
<keyword evidence="5" id="KW-0808">Transferase</keyword>
<keyword evidence="6 17" id="KW-0732">Signal</keyword>
<dbReference type="InterPro" id="IPR013320">
    <property type="entry name" value="ConA-like_dom_sf"/>
</dbReference>
<feature type="region of interest" description="Disordered" evidence="16">
    <location>
        <begin position="380"/>
        <end position="460"/>
    </location>
</feature>
<evidence type="ECO:0000256" key="6">
    <source>
        <dbReference type="ARBA" id="ARBA00022729"/>
    </source>
</evidence>
<evidence type="ECO:0000256" key="1">
    <source>
        <dbReference type="ARBA" id="ARBA00000822"/>
    </source>
</evidence>
<evidence type="ECO:0000256" key="11">
    <source>
        <dbReference type="ARBA" id="ARBA00023295"/>
    </source>
</evidence>
<evidence type="ECO:0000256" key="14">
    <source>
        <dbReference type="PIRNR" id="PIRNR037299"/>
    </source>
</evidence>
<keyword evidence="20" id="KW-1185">Reference proteome</keyword>
<evidence type="ECO:0000313" key="19">
    <source>
        <dbReference type="EMBL" id="GMM50071.1"/>
    </source>
</evidence>
<feature type="chain" id="PRO_5043428218" description="Crh-like protein" evidence="17">
    <location>
        <begin position="19"/>
        <end position="482"/>
    </location>
</feature>
<feature type="domain" description="GH16" evidence="18">
    <location>
        <begin position="59"/>
        <end position="284"/>
    </location>
</feature>
<dbReference type="GO" id="GO:0009277">
    <property type="term" value="C:fungal-type cell wall"/>
    <property type="evidence" value="ECO:0007669"/>
    <property type="project" value="TreeGrafter"/>
</dbReference>
<keyword evidence="7 14" id="KW-0378">Hydrolase</keyword>
<evidence type="ECO:0000256" key="10">
    <source>
        <dbReference type="ARBA" id="ARBA00023288"/>
    </source>
</evidence>
<keyword evidence="12" id="KW-0961">Cell wall biogenesis/degradation</keyword>
<feature type="active site" description="Proton donor" evidence="15">
    <location>
        <position position="167"/>
    </location>
</feature>
<dbReference type="GO" id="GO:0016757">
    <property type="term" value="F:glycosyltransferase activity"/>
    <property type="evidence" value="ECO:0007669"/>
    <property type="project" value="UniProtKB-KW"/>
</dbReference>
<keyword evidence="3" id="KW-0336">GPI-anchor</keyword>
<dbReference type="GO" id="GO:0005975">
    <property type="term" value="P:carbohydrate metabolic process"/>
    <property type="evidence" value="ECO:0007669"/>
    <property type="project" value="InterPro"/>
</dbReference>
<dbReference type="InterPro" id="IPR050546">
    <property type="entry name" value="Glycosyl_Hydrlase_16"/>
</dbReference>
<accession>A0AAV5RER1</accession>
<dbReference type="EC" id="3.2.-.-" evidence="14"/>
<evidence type="ECO:0000256" key="9">
    <source>
        <dbReference type="ARBA" id="ARBA00023180"/>
    </source>
</evidence>
<evidence type="ECO:0000256" key="5">
    <source>
        <dbReference type="ARBA" id="ARBA00022679"/>
    </source>
</evidence>
<comment type="similarity">
    <text evidence="13">Belongs to the glycosyl hydrolase 16 family. CRH1 subfamily.</text>
</comment>
<evidence type="ECO:0000256" key="8">
    <source>
        <dbReference type="ARBA" id="ARBA00023136"/>
    </source>
</evidence>
<feature type="active site" description="Nucleophile" evidence="15">
    <location>
        <position position="163"/>
    </location>
</feature>
<protein>
    <recommendedName>
        <fullName evidence="14">Crh-like protein</fullName>
        <ecNumber evidence="14">3.2.-.-</ecNumber>
    </recommendedName>
</protein>
<organism evidence="19 20">
    <name type="scientific">Starmerella bacillaris</name>
    <name type="common">Yeast</name>
    <name type="synonym">Candida zemplinina</name>
    <dbReference type="NCBI Taxonomy" id="1247836"/>
    <lineage>
        <taxon>Eukaryota</taxon>
        <taxon>Fungi</taxon>
        <taxon>Dikarya</taxon>
        <taxon>Ascomycota</taxon>
        <taxon>Saccharomycotina</taxon>
        <taxon>Dipodascomycetes</taxon>
        <taxon>Dipodascales</taxon>
        <taxon>Trichomonascaceae</taxon>
        <taxon>Starmerella</taxon>
    </lineage>
</organism>
<dbReference type="PIRSF" id="PIRSF037299">
    <property type="entry name" value="Glycosidase_CRH1_prd"/>
    <property type="match status" value="1"/>
</dbReference>
<evidence type="ECO:0000256" key="16">
    <source>
        <dbReference type="SAM" id="MobiDB-lite"/>
    </source>
</evidence>
<comment type="caution">
    <text evidence="19">The sequence shown here is derived from an EMBL/GenBank/DDBJ whole genome shotgun (WGS) entry which is preliminary data.</text>
</comment>
<dbReference type="Proteomes" id="UP001362899">
    <property type="component" value="Unassembled WGS sequence"/>
</dbReference>